<dbReference type="HAMAP" id="MF_01456">
    <property type="entry name" value="NDH1_NuoK"/>
    <property type="match status" value="1"/>
</dbReference>
<dbReference type="Gene3D" id="1.10.287.3510">
    <property type="match status" value="1"/>
</dbReference>
<accession>A0A401LYL5</accession>
<sequence length="119" mass="13660">MHVKDKTSINYQIVSLNMIHMEYYLVVSTIMMFAGIYGFFTRRNTLAILISVELMLNATDINFAVFNRFLFPGGTEGYFFALFSIAISAAETAIAIAIMINIYRNLRSIQVRNLDDLKW</sequence>
<evidence type="ECO:0000256" key="1">
    <source>
        <dbReference type="ARBA" id="ARBA00004141"/>
    </source>
</evidence>
<keyword evidence="5 7" id="KW-1133">Transmembrane helix</keyword>
<evidence type="ECO:0000256" key="2">
    <source>
        <dbReference type="ARBA" id="ARBA00010519"/>
    </source>
</evidence>
<dbReference type="InterPro" id="IPR001133">
    <property type="entry name" value="NADH_UbQ_OxRdtase_chain4L/K"/>
</dbReference>
<comment type="function">
    <text evidence="7">NDH-1 shuttles electrons from NADH, via FMN and iron-sulfur (Fe-S) centers, to quinones in the respiratory chain. The immediate electron acceptor for the enzyme in this species is believed to be a menaquinone. Couples the redox reaction to proton translocation (for every two electrons transferred, four hydrogen ions are translocated across the cytoplasmic membrane), and thus conserves the redox energy in a proton gradient.</text>
</comment>
<dbReference type="FunFam" id="1.10.287.3510:FF:000006">
    <property type="entry name" value="NADH-quinone oxidoreductase subunit K"/>
    <property type="match status" value="1"/>
</dbReference>
<dbReference type="PANTHER" id="PTHR11434:SF16">
    <property type="entry name" value="NADH-UBIQUINONE OXIDOREDUCTASE CHAIN 4L"/>
    <property type="match status" value="1"/>
</dbReference>
<keyword evidence="4 7" id="KW-0812">Transmembrane</keyword>
<dbReference type="EMBL" id="BHWB01000013">
    <property type="protein sequence ID" value="GCB36602.1"/>
    <property type="molecule type" value="Genomic_DNA"/>
</dbReference>
<evidence type="ECO:0000256" key="6">
    <source>
        <dbReference type="ARBA" id="ARBA00023136"/>
    </source>
</evidence>
<evidence type="ECO:0000256" key="4">
    <source>
        <dbReference type="ARBA" id="ARBA00022692"/>
    </source>
</evidence>
<dbReference type="Pfam" id="PF00420">
    <property type="entry name" value="Oxidored_q2"/>
    <property type="match status" value="1"/>
</dbReference>
<comment type="caution">
    <text evidence="8">The sequence shown here is derived from an EMBL/GenBank/DDBJ whole genome shotgun (WGS) entry which is preliminary data.</text>
</comment>
<comment type="catalytic activity">
    <reaction evidence="7">
        <text>a quinone + NADH + 5 H(+)(in) = a quinol + NAD(+) + 4 H(+)(out)</text>
        <dbReference type="Rhea" id="RHEA:57888"/>
        <dbReference type="ChEBI" id="CHEBI:15378"/>
        <dbReference type="ChEBI" id="CHEBI:24646"/>
        <dbReference type="ChEBI" id="CHEBI:57540"/>
        <dbReference type="ChEBI" id="CHEBI:57945"/>
        <dbReference type="ChEBI" id="CHEBI:132124"/>
    </reaction>
</comment>
<evidence type="ECO:0000313" key="8">
    <source>
        <dbReference type="EMBL" id="GCB36602.1"/>
    </source>
</evidence>
<dbReference type="PANTHER" id="PTHR11434">
    <property type="entry name" value="NADH-UBIQUINONE OXIDOREDUCTASE SUBUNIT ND4L"/>
    <property type="match status" value="1"/>
</dbReference>
<dbReference type="InterPro" id="IPR039428">
    <property type="entry name" value="NUOK/Mnh_C1-like"/>
</dbReference>
<dbReference type="GO" id="GO:0050136">
    <property type="term" value="F:NADH dehydrogenase (quinone) (non-electrogenic) activity"/>
    <property type="evidence" value="ECO:0007669"/>
    <property type="project" value="UniProtKB-UniRule"/>
</dbReference>
<keyword evidence="7" id="KW-0874">Quinone</keyword>
<dbReference type="GO" id="GO:0030964">
    <property type="term" value="C:NADH dehydrogenase complex"/>
    <property type="evidence" value="ECO:0007669"/>
    <property type="project" value="TreeGrafter"/>
</dbReference>
<feature type="transmembrane region" description="Helical" evidence="7">
    <location>
        <begin position="23"/>
        <end position="40"/>
    </location>
</feature>
<dbReference type="NCBIfam" id="NF004320">
    <property type="entry name" value="PRK05715.1-2"/>
    <property type="match status" value="1"/>
</dbReference>
<keyword evidence="6 7" id="KW-0472">Membrane</keyword>
<evidence type="ECO:0000256" key="5">
    <source>
        <dbReference type="ARBA" id="ARBA00022989"/>
    </source>
</evidence>
<dbReference type="AlphaFoldDB" id="A0A401LYL5"/>
<dbReference type="GO" id="GO:0005886">
    <property type="term" value="C:plasma membrane"/>
    <property type="evidence" value="ECO:0007669"/>
    <property type="project" value="UniProtKB-SubCell"/>
</dbReference>
<dbReference type="EC" id="7.1.1.-" evidence="7"/>
<keyword evidence="7" id="KW-1278">Translocase</keyword>
<organism evidence="8 9">
    <name type="scientific">Bacteroides faecalis</name>
    <dbReference type="NCBI Taxonomy" id="2447885"/>
    <lineage>
        <taxon>Bacteria</taxon>
        <taxon>Pseudomonadati</taxon>
        <taxon>Bacteroidota</taxon>
        <taxon>Bacteroidia</taxon>
        <taxon>Bacteroidales</taxon>
        <taxon>Bacteroidaceae</taxon>
        <taxon>Bacteroides</taxon>
    </lineage>
</organism>
<protein>
    <recommendedName>
        <fullName evidence="7">NADH-quinone oxidoreductase subunit K</fullName>
        <ecNumber evidence="7">7.1.1.-</ecNumber>
    </recommendedName>
    <alternativeName>
        <fullName evidence="7">NADH dehydrogenase I subunit K</fullName>
    </alternativeName>
    <alternativeName>
        <fullName evidence="7">NDH-1 subunit K</fullName>
    </alternativeName>
</protein>
<evidence type="ECO:0000256" key="7">
    <source>
        <dbReference type="HAMAP-Rule" id="MF_01456"/>
    </source>
</evidence>
<proteinExistence type="inferred from homology"/>
<comment type="similarity">
    <text evidence="2 7">Belongs to the complex I subunit 4L family.</text>
</comment>
<comment type="subunit">
    <text evidence="7">NDH-1 is composed of 14 different subunits. Subunits NuoA, H, J, K, L, M, N constitute the membrane sector of the complex.</text>
</comment>
<feature type="transmembrane region" description="Helical" evidence="7">
    <location>
        <begin position="47"/>
        <end position="66"/>
    </location>
</feature>
<dbReference type="GO" id="GO:0048038">
    <property type="term" value="F:quinone binding"/>
    <property type="evidence" value="ECO:0007669"/>
    <property type="project" value="UniProtKB-KW"/>
</dbReference>
<keyword evidence="9" id="KW-1185">Reference proteome</keyword>
<dbReference type="Proteomes" id="UP000288079">
    <property type="component" value="Unassembled WGS sequence"/>
</dbReference>
<gene>
    <name evidence="7 8" type="primary">nuoK</name>
    <name evidence="8" type="ORF">KGMB02408_35470</name>
</gene>
<keyword evidence="7" id="KW-0520">NAD</keyword>
<dbReference type="GO" id="GO:0042773">
    <property type="term" value="P:ATP synthesis coupled electron transport"/>
    <property type="evidence" value="ECO:0007669"/>
    <property type="project" value="InterPro"/>
</dbReference>
<keyword evidence="7" id="KW-1003">Cell membrane</keyword>
<comment type="subcellular location">
    <subcellularLocation>
        <location evidence="7">Cell membrane</location>
        <topology evidence="7">Multi-pass membrane protein</topology>
    </subcellularLocation>
    <subcellularLocation>
        <location evidence="1">Membrane</location>
        <topology evidence="1">Multi-pass membrane protein</topology>
    </subcellularLocation>
</comment>
<name>A0A401LYL5_9BACE</name>
<feature type="transmembrane region" description="Helical" evidence="7">
    <location>
        <begin position="78"/>
        <end position="103"/>
    </location>
</feature>
<evidence type="ECO:0000313" key="9">
    <source>
        <dbReference type="Proteomes" id="UP000288079"/>
    </source>
</evidence>
<keyword evidence="3 7" id="KW-0813">Transport</keyword>
<evidence type="ECO:0000256" key="3">
    <source>
        <dbReference type="ARBA" id="ARBA00022448"/>
    </source>
</evidence>
<reference evidence="8 9" key="1">
    <citation type="submission" date="2018-10" db="EMBL/GenBank/DDBJ databases">
        <title>Draft Genome Sequence of Bacteroides sp. KCTC 15687.</title>
        <authorList>
            <person name="Yu S.Y."/>
            <person name="Kim J.S."/>
            <person name="Oh B.S."/>
            <person name="Park S.H."/>
            <person name="Kang S.W."/>
            <person name="Park J.E."/>
            <person name="Choi S.H."/>
            <person name="Han K.I."/>
            <person name="Lee K.C."/>
            <person name="Eom M.K."/>
            <person name="Suh M.K."/>
            <person name="Lee D.H."/>
            <person name="Yoon H."/>
            <person name="Kim B."/>
            <person name="Yang S.J."/>
            <person name="Lee J.S."/>
            <person name="Lee J.H."/>
        </authorList>
    </citation>
    <scope>NUCLEOTIDE SEQUENCE [LARGE SCALE GENOMIC DNA]</scope>
    <source>
        <strain evidence="8 9">KCTC 15687</strain>
    </source>
</reference>